<dbReference type="GO" id="GO:0015293">
    <property type="term" value="F:symporter activity"/>
    <property type="evidence" value="ECO:0007669"/>
    <property type="project" value="UniProtKB-KW"/>
</dbReference>
<evidence type="ECO:0000256" key="1">
    <source>
        <dbReference type="ARBA" id="ARBA00004141"/>
    </source>
</evidence>
<feature type="transmembrane region" description="Helical" evidence="7">
    <location>
        <begin position="92"/>
        <end position="110"/>
    </location>
</feature>
<gene>
    <name evidence="9" type="ORF">MELIAE_LOCUS8330</name>
</gene>
<feature type="transmembrane region" description="Helical" evidence="7">
    <location>
        <begin position="116"/>
        <end position="136"/>
    </location>
</feature>
<feature type="transmembrane region" description="Helical" evidence="7">
    <location>
        <begin position="381"/>
        <end position="398"/>
    </location>
</feature>
<protein>
    <recommendedName>
        <fullName evidence="8">Major facilitator superfamily (MFS) profile domain-containing protein</fullName>
    </recommendedName>
</protein>
<keyword evidence="5 7" id="KW-1133">Transmembrane helix</keyword>
<dbReference type="Gene3D" id="1.20.1250.20">
    <property type="entry name" value="MFS general substrate transporter like domains"/>
    <property type="match status" value="2"/>
</dbReference>
<name>A0A9P0B8Q4_BRAAE</name>
<accession>A0A9P0B8Q4</accession>
<comment type="subcellular location">
    <subcellularLocation>
        <location evidence="1">Membrane</location>
        <topology evidence="1">Multi-pass membrane protein</topology>
    </subcellularLocation>
</comment>
<evidence type="ECO:0000313" key="10">
    <source>
        <dbReference type="Proteomes" id="UP001154078"/>
    </source>
</evidence>
<dbReference type="GO" id="GO:0016020">
    <property type="term" value="C:membrane"/>
    <property type="evidence" value="ECO:0007669"/>
    <property type="project" value="UniProtKB-SubCell"/>
</dbReference>
<feature type="transmembrane region" description="Helical" evidence="7">
    <location>
        <begin position="418"/>
        <end position="439"/>
    </location>
</feature>
<dbReference type="InterPro" id="IPR020846">
    <property type="entry name" value="MFS_dom"/>
</dbReference>
<feature type="transmembrane region" description="Helical" evidence="7">
    <location>
        <begin position="347"/>
        <end position="369"/>
    </location>
</feature>
<evidence type="ECO:0000256" key="6">
    <source>
        <dbReference type="ARBA" id="ARBA00023136"/>
    </source>
</evidence>
<evidence type="ECO:0000259" key="8">
    <source>
        <dbReference type="PROSITE" id="PS50850"/>
    </source>
</evidence>
<dbReference type="PANTHER" id="PTHR11662">
    <property type="entry name" value="SOLUTE CARRIER FAMILY 17"/>
    <property type="match status" value="1"/>
</dbReference>
<keyword evidence="10" id="KW-1185">Reference proteome</keyword>
<keyword evidence="6 7" id="KW-0472">Membrane</keyword>
<dbReference type="AlphaFoldDB" id="A0A9P0B8Q4"/>
<dbReference type="PANTHER" id="PTHR11662:SF411">
    <property type="entry name" value="GH05102P"/>
    <property type="match status" value="1"/>
</dbReference>
<feature type="transmembrane region" description="Helical" evidence="7">
    <location>
        <begin position="12"/>
        <end position="37"/>
    </location>
</feature>
<evidence type="ECO:0000256" key="3">
    <source>
        <dbReference type="ARBA" id="ARBA00022692"/>
    </source>
</evidence>
<dbReference type="InterPro" id="IPR050382">
    <property type="entry name" value="MFS_Na/Anion_cotransporter"/>
</dbReference>
<dbReference type="GO" id="GO:0006820">
    <property type="term" value="P:monoatomic anion transport"/>
    <property type="evidence" value="ECO:0007669"/>
    <property type="project" value="TreeGrafter"/>
</dbReference>
<evidence type="ECO:0000256" key="4">
    <source>
        <dbReference type="ARBA" id="ARBA00022847"/>
    </source>
</evidence>
<dbReference type="OrthoDB" id="2985014at2759"/>
<feature type="transmembrane region" description="Helical" evidence="7">
    <location>
        <begin position="286"/>
        <end position="307"/>
    </location>
</feature>
<dbReference type="FunFam" id="1.20.1250.20:FF:000157">
    <property type="entry name" value="Inorganic phosphate cotransporter"/>
    <property type="match status" value="1"/>
</dbReference>
<dbReference type="Pfam" id="PF07690">
    <property type="entry name" value="MFS_1"/>
    <property type="match status" value="1"/>
</dbReference>
<dbReference type="SUPFAM" id="SSF103473">
    <property type="entry name" value="MFS general substrate transporter"/>
    <property type="match status" value="1"/>
</dbReference>
<dbReference type="Proteomes" id="UP001154078">
    <property type="component" value="Chromosome 5"/>
</dbReference>
<dbReference type="PROSITE" id="PS50850">
    <property type="entry name" value="MFS"/>
    <property type="match status" value="1"/>
</dbReference>
<keyword evidence="2" id="KW-0813">Transport</keyword>
<reference evidence="9" key="1">
    <citation type="submission" date="2021-12" db="EMBL/GenBank/DDBJ databases">
        <authorList>
            <person name="King R."/>
        </authorList>
    </citation>
    <scope>NUCLEOTIDE SEQUENCE</scope>
</reference>
<dbReference type="EMBL" id="OV121136">
    <property type="protein sequence ID" value="CAH0557660.1"/>
    <property type="molecule type" value="Genomic_DNA"/>
</dbReference>
<sequence>MSSKPGFPSCTSILYAMTMSGTALNYMLRVNLSIAIVDMTKPSNTTVNATDNVTRFDWTNLEKNELLAIYLWGYVVSVSFGGRLADKYGGRILIGSGMLVSSVLTLFFPVVCKVHLYFAIAIRFLLGVTLGTYFPAILPMGVKWIPPLDRSKFASNLAAQGFGVAVTLPLCGYLIHYLGWESVFYVTGSICLLWCVIWFSTVYDSPGSHPRISAEEKNYIETKIKEDQKSSGENPANLPWKKLYTSLPVWAVFLAQMGNGFYHFTYTMQLPTYINDVLHFNISSNGVLSCLPFVGYYFSSLLGSYVADEMLKSKKLATFTVRRIMITISFFIPSIMMLVLAFYKMHYIAAVTLLILIHLSKGISICGYVANAMDIAPNYSGTIFGSALVLGSLSGWVGNKVVGYLTKKHSDFESWKTVFIIISLVSAAGGLFFIIFGSGEVQEWNQVKKKVEENKETEPLNV</sequence>
<feature type="domain" description="Major facilitator superfamily (MFS) profile" evidence="8">
    <location>
        <begin position="13"/>
        <end position="441"/>
    </location>
</feature>
<proteinExistence type="predicted"/>
<dbReference type="InterPro" id="IPR011701">
    <property type="entry name" value="MFS"/>
</dbReference>
<dbReference type="InterPro" id="IPR036259">
    <property type="entry name" value="MFS_trans_sf"/>
</dbReference>
<feature type="transmembrane region" description="Helical" evidence="7">
    <location>
        <begin position="67"/>
        <end position="85"/>
    </location>
</feature>
<evidence type="ECO:0000256" key="7">
    <source>
        <dbReference type="SAM" id="Phobius"/>
    </source>
</evidence>
<feature type="transmembrane region" description="Helical" evidence="7">
    <location>
        <begin position="157"/>
        <end position="176"/>
    </location>
</feature>
<evidence type="ECO:0000256" key="2">
    <source>
        <dbReference type="ARBA" id="ARBA00022448"/>
    </source>
</evidence>
<organism evidence="9 10">
    <name type="scientific">Brassicogethes aeneus</name>
    <name type="common">Rape pollen beetle</name>
    <name type="synonym">Meligethes aeneus</name>
    <dbReference type="NCBI Taxonomy" id="1431903"/>
    <lineage>
        <taxon>Eukaryota</taxon>
        <taxon>Metazoa</taxon>
        <taxon>Ecdysozoa</taxon>
        <taxon>Arthropoda</taxon>
        <taxon>Hexapoda</taxon>
        <taxon>Insecta</taxon>
        <taxon>Pterygota</taxon>
        <taxon>Neoptera</taxon>
        <taxon>Endopterygota</taxon>
        <taxon>Coleoptera</taxon>
        <taxon>Polyphaga</taxon>
        <taxon>Cucujiformia</taxon>
        <taxon>Nitidulidae</taxon>
        <taxon>Meligethinae</taxon>
        <taxon>Brassicogethes</taxon>
    </lineage>
</organism>
<evidence type="ECO:0000313" key="9">
    <source>
        <dbReference type="EMBL" id="CAH0557660.1"/>
    </source>
</evidence>
<keyword evidence="3 7" id="KW-0812">Transmembrane</keyword>
<feature type="transmembrane region" description="Helical" evidence="7">
    <location>
        <begin position="182"/>
        <end position="203"/>
    </location>
</feature>
<feature type="transmembrane region" description="Helical" evidence="7">
    <location>
        <begin position="319"/>
        <end position="341"/>
    </location>
</feature>
<evidence type="ECO:0000256" key="5">
    <source>
        <dbReference type="ARBA" id="ARBA00022989"/>
    </source>
</evidence>
<dbReference type="FunFam" id="1.20.1250.20:FF:000003">
    <property type="entry name" value="Solute carrier family 17 member 3"/>
    <property type="match status" value="1"/>
</dbReference>
<keyword evidence="4" id="KW-0769">Symport</keyword>